<feature type="transmembrane region" description="Helical" evidence="1">
    <location>
        <begin position="31"/>
        <end position="53"/>
    </location>
</feature>
<dbReference type="Proteomes" id="UP000178417">
    <property type="component" value="Unassembled WGS sequence"/>
</dbReference>
<proteinExistence type="predicted"/>
<feature type="transmembrane region" description="Helical" evidence="1">
    <location>
        <begin position="84"/>
        <end position="100"/>
    </location>
</feature>
<organism evidence="2 3">
    <name type="scientific">candidate division WOR-1 bacterium RIFOXYB2_FULL_37_13</name>
    <dbReference type="NCBI Taxonomy" id="1802579"/>
    <lineage>
        <taxon>Bacteria</taxon>
        <taxon>Bacillati</taxon>
        <taxon>Saganbacteria</taxon>
    </lineage>
</organism>
<reference evidence="2 3" key="1">
    <citation type="journal article" date="2016" name="Nat. Commun.">
        <title>Thousands of microbial genomes shed light on interconnected biogeochemical processes in an aquifer system.</title>
        <authorList>
            <person name="Anantharaman K."/>
            <person name="Brown C.T."/>
            <person name="Hug L.A."/>
            <person name="Sharon I."/>
            <person name="Castelle C.J."/>
            <person name="Probst A.J."/>
            <person name="Thomas B.C."/>
            <person name="Singh A."/>
            <person name="Wilkins M.J."/>
            <person name="Karaoz U."/>
            <person name="Brodie E.L."/>
            <person name="Williams K.H."/>
            <person name="Hubbard S.S."/>
            <person name="Banfield J.F."/>
        </authorList>
    </citation>
    <scope>NUCLEOTIDE SEQUENCE [LARGE SCALE GENOMIC DNA]</scope>
</reference>
<keyword evidence="1" id="KW-1133">Transmembrane helix</keyword>
<sequence>MEKIYLVLIFGIIAGLIDITPMLIMKLPWNANLAAFLTWVIAAFFIATSNIALNSIAKGVLVSFLLVLPVLPIINGGFTQRIPIIIMTLILGSLLGYFIGRI</sequence>
<accession>A0A1F4SYC1</accession>
<evidence type="ECO:0000256" key="1">
    <source>
        <dbReference type="SAM" id="Phobius"/>
    </source>
</evidence>
<protein>
    <submittedName>
        <fullName evidence="2">Uncharacterized protein</fullName>
    </submittedName>
</protein>
<feature type="transmembrane region" description="Helical" evidence="1">
    <location>
        <begin position="60"/>
        <end position="78"/>
    </location>
</feature>
<evidence type="ECO:0000313" key="3">
    <source>
        <dbReference type="Proteomes" id="UP000178417"/>
    </source>
</evidence>
<keyword evidence="1" id="KW-0812">Transmembrane</keyword>
<name>A0A1F4SYC1_UNCSA</name>
<dbReference type="EMBL" id="MEUB01000007">
    <property type="protein sequence ID" value="OGC24753.1"/>
    <property type="molecule type" value="Genomic_DNA"/>
</dbReference>
<gene>
    <name evidence="2" type="ORF">A2310_04645</name>
</gene>
<feature type="transmembrane region" description="Helical" evidence="1">
    <location>
        <begin position="5"/>
        <end position="25"/>
    </location>
</feature>
<comment type="caution">
    <text evidence="2">The sequence shown here is derived from an EMBL/GenBank/DDBJ whole genome shotgun (WGS) entry which is preliminary data.</text>
</comment>
<evidence type="ECO:0000313" key="2">
    <source>
        <dbReference type="EMBL" id="OGC24753.1"/>
    </source>
</evidence>
<keyword evidence="1" id="KW-0472">Membrane</keyword>
<dbReference type="AlphaFoldDB" id="A0A1F4SYC1"/>